<dbReference type="Pfam" id="PF20248">
    <property type="entry name" value="DUF6603"/>
    <property type="match status" value="1"/>
</dbReference>
<feature type="compositionally biased region" description="Basic residues" evidence="1">
    <location>
        <begin position="122"/>
        <end position="134"/>
    </location>
</feature>
<evidence type="ECO:0000259" key="2">
    <source>
        <dbReference type="Pfam" id="PF20248"/>
    </source>
</evidence>
<comment type="caution">
    <text evidence="3">The sequence shown here is derived from an EMBL/GenBank/DDBJ whole genome shotgun (WGS) entry which is preliminary data.</text>
</comment>
<name>A0A8H5KRG7_9HYPO</name>
<feature type="compositionally biased region" description="Basic residues" evidence="1">
    <location>
        <begin position="149"/>
        <end position="158"/>
    </location>
</feature>
<feature type="domain" description="DUF6603" evidence="2">
    <location>
        <begin position="1304"/>
        <end position="1837"/>
    </location>
</feature>
<protein>
    <recommendedName>
        <fullName evidence="2">DUF6603 domain-containing protein</fullName>
    </recommendedName>
</protein>
<dbReference type="Proteomes" id="UP000544095">
    <property type="component" value="Unassembled WGS sequence"/>
</dbReference>
<accession>A0A8H5KRG7</accession>
<evidence type="ECO:0000313" key="4">
    <source>
        <dbReference type="Proteomes" id="UP000544095"/>
    </source>
</evidence>
<feature type="region of interest" description="Disordered" evidence="1">
    <location>
        <begin position="1259"/>
        <end position="1303"/>
    </location>
</feature>
<reference evidence="3 4" key="1">
    <citation type="submission" date="2020-05" db="EMBL/GenBank/DDBJ databases">
        <title>Identification and distribution of gene clusters putatively required for synthesis of sphingolipid metabolism inhibitors in phylogenetically diverse species of the filamentous fungus Fusarium.</title>
        <authorList>
            <person name="Kim H.-S."/>
            <person name="Busman M."/>
            <person name="Brown D.W."/>
            <person name="Divon H."/>
            <person name="Uhlig S."/>
            <person name="Proctor R.H."/>
        </authorList>
    </citation>
    <scope>NUCLEOTIDE SEQUENCE [LARGE SCALE GENOMIC DNA]</scope>
    <source>
        <strain evidence="3 4">NRRL 25211</strain>
    </source>
</reference>
<feature type="region of interest" description="Disordered" evidence="1">
    <location>
        <begin position="97"/>
        <end position="327"/>
    </location>
</feature>
<sequence length="2837" mass="309243">MAHLVHGRRSASDKWPPSLPDQQETLVDKTFVFNADELIASTLVGRGSLLHKPGRLVTLKTRSITSKSSDSDENTSAEAAGGIRVVSTPGRFFGERDWTRSTVKRKQDHASLDADFDDHSGHNHRQRHRHRQVKKWLEDDEPRDDVPHRTKPGRRSLGHGRPVIGRVGDGDKRPRAPSRGSRYASSGTQTAGGSTSTPAGDIPVLPGQAGGDKPGGIGSGGPSTSLPTTAPTSGSVQAPSGGLPPVTGVDPRLTNPSADPATPGTIAGPAVPAPKPGVPVQSGPGLQQPPHAGDVAPSPAVPPASSGQNIPPTASVPGVPAVQHPGNVGTLPVAAPVSSEPKVLPPTSTPAGPAVTPITNPPVAPPASSEPKVLPPASAPSGSAVVPITNPATSAPGLPHAPQQLIPLKDQYMLAATGQSTQIRSATPGISAGTVPSDHIVFSTPDTGTQAFLTSSGPIVFETSLEAIKSNISEFPLSLSDPLRRDFGAAWKLDDNASYLQSADVNLKPGSDGKSLEMTGLKVKVSKDTTSAPLVFSTDAKVLNDEFETGFFQASKDAQITTLTGIDRYPGHLLLGLEVSSANGGFENLADLCAVAHINPKPWLKILLKETVIKFGALAGTAARNAMWYIPGPGSKCCVRLEASVNLDGKIGSLLNKYLSGWDDHIPPMSVVAKRTVSPSSGPWGDAFTLGELTIAAEPDIKGEKRAMGMYVTIGEDHINVFFVCYSKALQWGALKEWIKKSCSEVGTAIDDLEKVLLNTGHQSKTQSTSTSHIYWRKVTVTLLNDGKGGLSLAGMRLQLEASMQVLVPKDKHSVFTLDFIWTRGTGEFSGECEFSGIGNILGQGDPPLQYYLDYERWDQFSYLDPSEPYMSLRHLDSSFVQNLPFGVPTEITEADLYVSNKSLSVSGRLEALIGRPTETSVVSDPSKIPSLQIAHTMLGFSVNYTYASKEFNIMLDGSISLVPFKEGDPPPSLEAMITYSSQESQVSFSAHASHIPMTALHSLFAAGEEKTHAMSILESIDLQRIALDITASKGQPARINFEADLRISSVLLETKFERSAVNTWKLSAELHKETTAAGQASKEFTLGDAVQKLLGQEVLDILPSFVTGTTFKTSKPDDKFDVIVTRLNGAKSHLVFGAELKFGMLHVQFAQLVPITGKTDKPSPIKRMIRVSLGPLPSISKLPILGNLDIPFDALEFLWVNTMFTQDDISTLNGSDEMFQKQPFKMRAEDKELAEGFHFRLVGSQGVFLDHVFGQDKQEKKKTPSSAATPGSKATPAPVQEKKPSSEAVVPSGGAPATTAPLAKKKGPLTLSGISLSYEGGVLRIHLDASVLIGPISAGIQGLTLVVRLDSKQIHGLHDILHVPIDVEVEGFDMSFTRMPIQIAGALHHKPGTKAYFGGVAISLSTFSIAALGSYEQVPANAAAGTPEYDSFFIYAMMEGLIFTMGWAEVRGLMAGFGYNSRLRLPTVEQLSSFPLIQGFDQAGGFNMNQAVKSLTGPDAFVTPSMGSIWLALGLVIRACEAIDMRAVATVALGPNQTDIGLIARATATLPRRASPDKALVLIDLSVVGKLDLVNGELSVDGLINPTSFILNKDCRPSGGFAIRSWFGKNNPHSGDWVVSFGGYHPMYQVPAHYPRPQRLGISWTLSSNLRVTGNAYAAITPGAVMAGGMLQAVFSAGPLGAHFDAHADFLVNLKPLHYVADMAVSAGVYYEIRVWRFRKKISVNVGASLHLEGPPIHGSVHFDLSVVSFTVSFGSGSSEGKRAISLRELMELVLQEAGDTRKADNSIVNPHTFTAVSGLLGDDKKKSDTVNKTSGNKVASAKERWHVRSDNFIFSVRSAVPANSIGIEGRGASQYTGNSIISRPMQMKKDTNESSKIKSTLGVKVRNVKEDKIVPFREVAKVEDQLPANYWGPYSENTADYMRPDRMPPTVSHLVGATLVPPPPAAPQQSIPVFKSMPLNHEAPPWRPEKVKKSVRYLDHANARDSVKWSRVKGAMGLEPEGKREKPPMDTILLTETGEAKQAAAPGPLPTKPYRQGILDSFIKLAHSGTDAESLKVQKAYSGISANVPDVILNDPQRFYIVRLFQQARFPAPWSDPPLYTPAVSSIIVGSGCTGRRKSFEYLSDPVNSKMGKSKVEDEVLSHLTGGKKRLQKKPRYETEGGSYWKEIPRIRENVDKSGWKPNGSLKVGETLKYDCFMPTGEVYEFLPCAPWPLKAREVLGYQRFRGTDRIMEIQGTPVAQDPFVPYKLLLYKGRYNANTGYDDRHRFVYLAENKPKEPAVGDCFIRLEEIHKRMNGTEAEYIEDCTRYNTWDAAVRAASPLSLSKLNNLQKAKAKAELKRATLEGKWTLRFRCWTVDGKECEESEKRLRNRLFNDVFPANDERDHIAVFKVWAGKSHIHLQPGSNIRLTYLSELLRNSQGDKLGAKDFFGRYWDAVIPNDWDDVFRNGFRIIVGEQWFQWFWRNVGDVQLDYTNPAHRLAAKEEVFKGIQRAIDAPRLKFKPPLSVNNVFFDVELNQNANDAKAGWFDDGWRCLEGHPGGLYQIVVNSPVRLFLCLDTHKRPFWQEGYGHPREPKAKYLNDEHLDLCRPHTMPTTTLINTTLLNNPIKKRNPPQDRCVATNGYSANVAMSGAFPDFYPNAAIAKKKRVAETANNLVLGTPDTNTVMMRQAVPRAFVKRLAMFSNNGQDAVIVHTEIVYPTLTDPGGWMGDAQHRYTWLAANLKYQYYNIIGNNANNINNVTKRGFEVTRHLFPFNRETCLLFQSILDKSLENLFWGWNCWDADRAVVDALLESTITPGDQEEANKEEVKEKLEEAIGVSLNAEALELVIQEKLA</sequence>
<feature type="region of interest" description="Disordered" evidence="1">
    <location>
        <begin position="64"/>
        <end position="83"/>
    </location>
</feature>
<feature type="compositionally biased region" description="Basic and acidic residues" evidence="1">
    <location>
        <begin position="108"/>
        <end position="121"/>
    </location>
</feature>
<feature type="region of interest" description="Disordered" evidence="1">
    <location>
        <begin position="1"/>
        <end position="21"/>
    </location>
</feature>
<dbReference type="InterPro" id="IPR046538">
    <property type="entry name" value="DUF6603"/>
</dbReference>
<proteinExistence type="predicted"/>
<gene>
    <name evidence="3" type="ORF">FPANT_10202</name>
</gene>
<evidence type="ECO:0000313" key="3">
    <source>
        <dbReference type="EMBL" id="KAF5577894.1"/>
    </source>
</evidence>
<feature type="compositionally biased region" description="Low complexity" evidence="1">
    <location>
        <begin position="184"/>
        <end position="200"/>
    </location>
</feature>
<keyword evidence="4" id="KW-1185">Reference proteome</keyword>
<feature type="compositionally biased region" description="Low complexity" evidence="1">
    <location>
        <begin position="295"/>
        <end position="306"/>
    </location>
</feature>
<evidence type="ECO:0000256" key="1">
    <source>
        <dbReference type="SAM" id="MobiDB-lite"/>
    </source>
</evidence>
<feature type="compositionally biased region" description="Low complexity" evidence="1">
    <location>
        <begin position="222"/>
        <end position="235"/>
    </location>
</feature>
<feature type="compositionally biased region" description="Gly residues" evidence="1">
    <location>
        <begin position="208"/>
        <end position="221"/>
    </location>
</feature>
<organism evidence="3 4">
    <name type="scientific">Fusarium pseudoanthophilum</name>
    <dbReference type="NCBI Taxonomy" id="48495"/>
    <lineage>
        <taxon>Eukaryota</taxon>
        <taxon>Fungi</taxon>
        <taxon>Dikarya</taxon>
        <taxon>Ascomycota</taxon>
        <taxon>Pezizomycotina</taxon>
        <taxon>Sordariomycetes</taxon>
        <taxon>Hypocreomycetidae</taxon>
        <taxon>Hypocreales</taxon>
        <taxon>Nectriaceae</taxon>
        <taxon>Fusarium</taxon>
        <taxon>Fusarium fujikuroi species complex</taxon>
    </lineage>
</organism>
<feature type="compositionally biased region" description="Low complexity" evidence="1">
    <location>
        <begin position="1294"/>
        <end position="1303"/>
    </location>
</feature>
<dbReference type="EMBL" id="JAAOAR010000571">
    <property type="protein sequence ID" value="KAF5577894.1"/>
    <property type="molecule type" value="Genomic_DNA"/>
</dbReference>